<dbReference type="InterPro" id="IPR038903">
    <property type="entry name" value="Allergen_Asp_f_4"/>
</dbReference>
<dbReference type="PANTHER" id="PTHR42039:SF1">
    <property type="entry name" value="PUTATIVE (AFU_ORTHOLOGUE AFUA_3G02940)-RELATED"/>
    <property type="match status" value="1"/>
</dbReference>
<feature type="signal peptide" evidence="2">
    <location>
        <begin position="1"/>
        <end position="19"/>
    </location>
</feature>
<dbReference type="Pfam" id="PF25312">
    <property type="entry name" value="Allergen_Asp_f_4"/>
    <property type="match status" value="1"/>
</dbReference>
<organism evidence="3 4">
    <name type="scientific">Helicocarpus griseus UAMH5409</name>
    <dbReference type="NCBI Taxonomy" id="1447875"/>
    <lineage>
        <taxon>Eukaryota</taxon>
        <taxon>Fungi</taxon>
        <taxon>Dikarya</taxon>
        <taxon>Ascomycota</taxon>
        <taxon>Pezizomycotina</taxon>
        <taxon>Eurotiomycetes</taxon>
        <taxon>Eurotiomycetidae</taxon>
        <taxon>Onygenales</taxon>
        <taxon>Ajellomycetaceae</taxon>
        <taxon>Helicocarpus</taxon>
    </lineage>
</organism>
<accession>A0A2B7YCH3</accession>
<evidence type="ECO:0000256" key="2">
    <source>
        <dbReference type="SAM" id="SignalP"/>
    </source>
</evidence>
<reference evidence="3 4" key="1">
    <citation type="submission" date="2017-10" db="EMBL/GenBank/DDBJ databases">
        <title>Comparative genomics in systemic dimorphic fungi from Ajellomycetaceae.</title>
        <authorList>
            <person name="Munoz J.F."/>
            <person name="Mcewen J.G."/>
            <person name="Clay O.K."/>
            <person name="Cuomo C.A."/>
        </authorList>
    </citation>
    <scope>NUCLEOTIDE SEQUENCE [LARGE SCALE GENOMIC DNA]</scope>
    <source>
        <strain evidence="3 4">UAMH5409</strain>
    </source>
</reference>
<gene>
    <name evidence="3" type="ORF">AJ79_00146</name>
</gene>
<dbReference type="GO" id="GO:0019863">
    <property type="term" value="F:IgE binding"/>
    <property type="evidence" value="ECO:0007669"/>
    <property type="project" value="InterPro"/>
</dbReference>
<feature type="region of interest" description="Disordered" evidence="1">
    <location>
        <begin position="23"/>
        <end position="55"/>
    </location>
</feature>
<name>A0A2B7YCH3_9EURO</name>
<proteinExistence type="predicted"/>
<sequence>MQLKTTLALLAALTPFTQALPHAKRADWTSTPQGDGKTDGFGTRQTNGAGSIDTYQGNIGSPWGSNIIEISEADASQYKYVAKLHGANTEPNKVVFWNKFGPDGKLDGHYGREAISFTLQPGEDKYVAFDENTQGGFGAYPGDDLPKGPMGAYACTWGEFDFGSEPNNRWSGFDVSAIQANMAGKEVQGMKICEAPGGVCSSITPDGAADNAYTAAETDIGGIGANLAEGPVRLDVTIGYEG</sequence>
<feature type="chain" id="PRO_5012089535" description="Allergen Asp f 4" evidence="2">
    <location>
        <begin position="20"/>
        <end position="242"/>
    </location>
</feature>
<dbReference type="GO" id="GO:0005576">
    <property type="term" value="C:extracellular region"/>
    <property type="evidence" value="ECO:0007669"/>
    <property type="project" value="InterPro"/>
</dbReference>
<keyword evidence="2" id="KW-0732">Signal</keyword>
<dbReference type="PANTHER" id="PTHR42039">
    <property type="entry name" value="PUTATIVE (AFU_ORTHOLOGUE AFUA_3G02940)-RELATED"/>
    <property type="match status" value="1"/>
</dbReference>
<protein>
    <recommendedName>
        <fullName evidence="5">Allergen Asp f 4</fullName>
    </recommendedName>
</protein>
<dbReference type="Proteomes" id="UP000223968">
    <property type="component" value="Unassembled WGS sequence"/>
</dbReference>
<evidence type="ECO:0000256" key="1">
    <source>
        <dbReference type="SAM" id="MobiDB-lite"/>
    </source>
</evidence>
<evidence type="ECO:0000313" key="3">
    <source>
        <dbReference type="EMBL" id="PGH18733.1"/>
    </source>
</evidence>
<evidence type="ECO:0000313" key="4">
    <source>
        <dbReference type="Proteomes" id="UP000223968"/>
    </source>
</evidence>
<keyword evidence="4" id="KW-1185">Reference proteome</keyword>
<dbReference type="EMBL" id="PDNB01000002">
    <property type="protein sequence ID" value="PGH18733.1"/>
    <property type="molecule type" value="Genomic_DNA"/>
</dbReference>
<evidence type="ECO:0008006" key="5">
    <source>
        <dbReference type="Google" id="ProtNLM"/>
    </source>
</evidence>
<comment type="caution">
    <text evidence="3">The sequence shown here is derived from an EMBL/GenBank/DDBJ whole genome shotgun (WGS) entry which is preliminary data.</text>
</comment>
<dbReference type="OrthoDB" id="118256at2759"/>
<feature type="compositionally biased region" description="Polar residues" evidence="1">
    <location>
        <begin position="43"/>
        <end position="55"/>
    </location>
</feature>
<dbReference type="AlphaFoldDB" id="A0A2B7YCH3"/>